<evidence type="ECO:0000313" key="2">
    <source>
        <dbReference type="Proteomes" id="UP000077926"/>
    </source>
</evidence>
<dbReference type="STRING" id="264697.ABE28_019615"/>
<gene>
    <name evidence="1" type="ORF">ABE28_019615</name>
</gene>
<dbReference type="RefSeq" id="WP_064465551.1">
    <property type="nucleotide sequence ID" value="NZ_CP017080.1"/>
</dbReference>
<dbReference type="OrthoDB" id="6313019at2"/>
<reference evidence="1 2" key="1">
    <citation type="submission" date="2016-08" db="EMBL/GenBank/DDBJ databases">
        <title>Complete genome sequence of Bacillus muralis G25-68, a strain with toxicity to nematodes.</title>
        <authorList>
            <person name="Zheng Z."/>
        </authorList>
    </citation>
    <scope>NUCLEOTIDE SEQUENCE [LARGE SCALE GENOMIC DNA]</scope>
    <source>
        <strain evidence="1 2">G25-68</strain>
    </source>
</reference>
<proteinExistence type="predicted"/>
<dbReference type="EMBL" id="CP017080">
    <property type="protein sequence ID" value="AOH56581.1"/>
    <property type="molecule type" value="Genomic_DNA"/>
</dbReference>
<sequence length="157" mass="18230">MILPKGVTGYYYAEHDMPPTIDGKQFKQHCFSIMGRNNGQVFGSLEQQIAVNFFNAEVKVFNKHMHILLNVHYPFLAFASFVDFENIDFIDEPELMKQFSPFYKVLGREELIDPLIIKEGTGKIILENDNELNSAELNQIAYWKPKSVGEVIYNFWD</sequence>
<dbReference type="KEGG" id="bmur:ABE28_019615"/>
<accession>A0A1B3XTN1</accession>
<organism evidence="1 2">
    <name type="scientific">Peribacillus muralis</name>
    <dbReference type="NCBI Taxonomy" id="264697"/>
    <lineage>
        <taxon>Bacteria</taxon>
        <taxon>Bacillati</taxon>
        <taxon>Bacillota</taxon>
        <taxon>Bacilli</taxon>
        <taxon>Bacillales</taxon>
        <taxon>Bacillaceae</taxon>
        <taxon>Peribacillus</taxon>
    </lineage>
</organism>
<evidence type="ECO:0000313" key="1">
    <source>
        <dbReference type="EMBL" id="AOH56581.1"/>
    </source>
</evidence>
<keyword evidence="2" id="KW-1185">Reference proteome</keyword>
<dbReference type="AlphaFoldDB" id="A0A1B3XTN1"/>
<protein>
    <submittedName>
        <fullName evidence="1">Uncharacterized protein</fullName>
    </submittedName>
</protein>
<dbReference type="Proteomes" id="UP000077926">
    <property type="component" value="Chromosome"/>
</dbReference>
<name>A0A1B3XTN1_9BACI</name>